<dbReference type="GO" id="GO:0003723">
    <property type="term" value="F:RNA binding"/>
    <property type="evidence" value="ECO:0007669"/>
    <property type="project" value="InterPro"/>
</dbReference>
<gene>
    <name evidence="1" type="ORF">IFM89_010659</name>
</gene>
<protein>
    <recommendedName>
        <fullName evidence="3">Pentatricopeptide repeat-containing protein</fullName>
    </recommendedName>
</protein>
<dbReference type="Proteomes" id="UP000631114">
    <property type="component" value="Unassembled WGS sequence"/>
</dbReference>
<dbReference type="InterPro" id="IPR011990">
    <property type="entry name" value="TPR-like_helical_dom_sf"/>
</dbReference>
<reference evidence="1 2" key="1">
    <citation type="submission" date="2020-10" db="EMBL/GenBank/DDBJ databases">
        <title>The Coptis chinensis genome and diversification of protoberbering-type alkaloids.</title>
        <authorList>
            <person name="Wang B."/>
            <person name="Shu S."/>
            <person name="Song C."/>
            <person name="Liu Y."/>
        </authorList>
    </citation>
    <scope>NUCLEOTIDE SEQUENCE [LARGE SCALE GENOMIC DNA]</scope>
    <source>
        <strain evidence="1">HL-2020</strain>
        <tissue evidence="1">Leaf</tissue>
    </source>
</reference>
<name>A0A835LIT8_9MAGN</name>
<evidence type="ECO:0000313" key="1">
    <source>
        <dbReference type="EMBL" id="KAF9596395.1"/>
    </source>
</evidence>
<dbReference type="PANTHER" id="PTHR47926:SF342">
    <property type="entry name" value="TETRATRICOPEPTIDE-LIKE HELICAL DOMAIN-CONTAINING PROTEIN-RELATED"/>
    <property type="match status" value="1"/>
</dbReference>
<dbReference type="GO" id="GO:0009451">
    <property type="term" value="P:RNA modification"/>
    <property type="evidence" value="ECO:0007669"/>
    <property type="project" value="InterPro"/>
</dbReference>
<proteinExistence type="predicted"/>
<evidence type="ECO:0008006" key="3">
    <source>
        <dbReference type="Google" id="ProtNLM"/>
    </source>
</evidence>
<dbReference type="EMBL" id="JADFTS010000007">
    <property type="protein sequence ID" value="KAF9596395.1"/>
    <property type="molecule type" value="Genomic_DNA"/>
</dbReference>
<sequence>MQMGENGISPDEYTIAIMIKAMTVQSEIVECKQFHVIAVKSGYYTDAPIGNALITMYAKHGKVSYSVQALKNGKCPDWRDYT</sequence>
<dbReference type="Gene3D" id="1.25.40.10">
    <property type="entry name" value="Tetratricopeptide repeat domain"/>
    <property type="match status" value="1"/>
</dbReference>
<dbReference type="PANTHER" id="PTHR47926">
    <property type="entry name" value="PENTATRICOPEPTIDE REPEAT-CONTAINING PROTEIN"/>
    <property type="match status" value="1"/>
</dbReference>
<comment type="caution">
    <text evidence="1">The sequence shown here is derived from an EMBL/GenBank/DDBJ whole genome shotgun (WGS) entry which is preliminary data.</text>
</comment>
<organism evidence="1 2">
    <name type="scientific">Coptis chinensis</name>
    <dbReference type="NCBI Taxonomy" id="261450"/>
    <lineage>
        <taxon>Eukaryota</taxon>
        <taxon>Viridiplantae</taxon>
        <taxon>Streptophyta</taxon>
        <taxon>Embryophyta</taxon>
        <taxon>Tracheophyta</taxon>
        <taxon>Spermatophyta</taxon>
        <taxon>Magnoliopsida</taxon>
        <taxon>Ranunculales</taxon>
        <taxon>Ranunculaceae</taxon>
        <taxon>Coptidoideae</taxon>
        <taxon>Coptis</taxon>
    </lineage>
</organism>
<dbReference type="OrthoDB" id="1735664at2759"/>
<evidence type="ECO:0000313" key="2">
    <source>
        <dbReference type="Proteomes" id="UP000631114"/>
    </source>
</evidence>
<keyword evidence="2" id="KW-1185">Reference proteome</keyword>
<dbReference type="AlphaFoldDB" id="A0A835LIT8"/>
<accession>A0A835LIT8</accession>
<dbReference type="InterPro" id="IPR046960">
    <property type="entry name" value="PPR_At4g14850-like_plant"/>
</dbReference>